<dbReference type="GO" id="GO:1901135">
    <property type="term" value="P:carbohydrate derivative metabolic process"/>
    <property type="evidence" value="ECO:0007669"/>
    <property type="project" value="InterPro"/>
</dbReference>
<dbReference type="PROSITE" id="PS51071">
    <property type="entry name" value="HTH_RPIR"/>
    <property type="match status" value="1"/>
</dbReference>
<dbReference type="SUPFAM" id="SSF53697">
    <property type="entry name" value="SIS domain"/>
    <property type="match status" value="1"/>
</dbReference>
<keyword evidence="3" id="KW-0804">Transcription</keyword>
<evidence type="ECO:0000259" key="5">
    <source>
        <dbReference type="PROSITE" id="PS51464"/>
    </source>
</evidence>
<evidence type="ECO:0000313" key="6">
    <source>
        <dbReference type="EMBL" id="KWZ78239.1"/>
    </source>
</evidence>
<dbReference type="InterPro" id="IPR035472">
    <property type="entry name" value="RpiR-like_SIS"/>
</dbReference>
<sequence length="268" mass="31272">MILMNLIRENYSKLNKNDLRIYSYIVQNKSEANELSINELADKLDLSTSSIMTFTKKLGLEGYSELRYLIKWSEEEIQGSTFDDNEIEYTKNDINLTMTMMSSLNLDGLFERLNEVERIFVIGNGYVQHNVAEELKRNFLNVGKIVIIIDQASDYEQYVEMIGEGDVLFVISFRGENKSLIDFLDRLDKNVVIASITKLFNNTISHRSDYNIAFVTHEVFDFNQRMKISPVSQFYVVIDFIILKYLSFIERKARSKKREAQRPSSQEI</sequence>
<accession>A0A133KFB3</accession>
<dbReference type="InterPro" id="IPR001347">
    <property type="entry name" value="SIS_dom"/>
</dbReference>
<dbReference type="Gene3D" id="1.10.10.10">
    <property type="entry name" value="Winged helix-like DNA-binding domain superfamily/Winged helix DNA-binding domain"/>
    <property type="match status" value="1"/>
</dbReference>
<dbReference type="Proteomes" id="UP000070383">
    <property type="component" value="Unassembled WGS sequence"/>
</dbReference>
<dbReference type="PROSITE" id="PS51464">
    <property type="entry name" value="SIS"/>
    <property type="match status" value="1"/>
</dbReference>
<feature type="domain" description="SIS" evidence="5">
    <location>
        <begin position="109"/>
        <end position="251"/>
    </location>
</feature>
<proteinExistence type="predicted"/>
<dbReference type="OrthoDB" id="2930at2"/>
<name>A0A133KFB3_9FIRM</name>
<dbReference type="RefSeq" id="WP_060929290.1">
    <property type="nucleotide sequence ID" value="NZ_KQ955272.1"/>
</dbReference>
<dbReference type="InterPro" id="IPR046348">
    <property type="entry name" value="SIS_dom_sf"/>
</dbReference>
<protein>
    <submittedName>
        <fullName evidence="6">SIS domain protein</fullName>
    </submittedName>
</protein>
<keyword evidence="2" id="KW-0238">DNA-binding</keyword>
<comment type="caution">
    <text evidence="6">The sequence shown here is derived from an EMBL/GenBank/DDBJ whole genome shotgun (WGS) entry which is preliminary data.</text>
</comment>
<dbReference type="Pfam" id="PF01418">
    <property type="entry name" value="HTH_6"/>
    <property type="match status" value="1"/>
</dbReference>
<dbReference type="InterPro" id="IPR047640">
    <property type="entry name" value="RpiR-like"/>
</dbReference>
<evidence type="ECO:0000256" key="2">
    <source>
        <dbReference type="ARBA" id="ARBA00023125"/>
    </source>
</evidence>
<dbReference type="GO" id="GO:0003700">
    <property type="term" value="F:DNA-binding transcription factor activity"/>
    <property type="evidence" value="ECO:0007669"/>
    <property type="project" value="InterPro"/>
</dbReference>
<evidence type="ECO:0000259" key="4">
    <source>
        <dbReference type="PROSITE" id="PS51071"/>
    </source>
</evidence>
<dbReference type="Gene3D" id="3.40.50.10490">
    <property type="entry name" value="Glucose-6-phosphate isomerase like protein, domain 1"/>
    <property type="match status" value="1"/>
</dbReference>
<dbReference type="SUPFAM" id="SSF46689">
    <property type="entry name" value="Homeodomain-like"/>
    <property type="match status" value="1"/>
</dbReference>
<evidence type="ECO:0000256" key="1">
    <source>
        <dbReference type="ARBA" id="ARBA00023015"/>
    </source>
</evidence>
<evidence type="ECO:0000256" key="3">
    <source>
        <dbReference type="ARBA" id="ARBA00023163"/>
    </source>
</evidence>
<dbReference type="InterPro" id="IPR009057">
    <property type="entry name" value="Homeodomain-like_sf"/>
</dbReference>
<keyword evidence="1" id="KW-0805">Transcription regulation</keyword>
<dbReference type="Pfam" id="PF01380">
    <property type="entry name" value="SIS"/>
    <property type="match status" value="1"/>
</dbReference>
<dbReference type="EMBL" id="LRPM01000030">
    <property type="protein sequence ID" value="KWZ78239.1"/>
    <property type="molecule type" value="Genomic_DNA"/>
</dbReference>
<dbReference type="InterPro" id="IPR000281">
    <property type="entry name" value="HTH_RpiR"/>
</dbReference>
<keyword evidence="7" id="KW-1185">Reference proteome</keyword>
<dbReference type="CDD" id="cd05013">
    <property type="entry name" value="SIS_RpiR"/>
    <property type="match status" value="1"/>
</dbReference>
<dbReference type="InterPro" id="IPR036388">
    <property type="entry name" value="WH-like_DNA-bd_sf"/>
</dbReference>
<gene>
    <name evidence="6" type="ORF">HMPREF3200_00837</name>
</gene>
<dbReference type="PANTHER" id="PTHR30514:SF1">
    <property type="entry name" value="HTH-TYPE TRANSCRIPTIONAL REGULATOR HEXR-RELATED"/>
    <property type="match status" value="1"/>
</dbReference>
<dbReference type="AlphaFoldDB" id="A0A133KFB3"/>
<organism evidence="6 7">
    <name type="scientific">Anaerococcus tetradius</name>
    <dbReference type="NCBI Taxonomy" id="33036"/>
    <lineage>
        <taxon>Bacteria</taxon>
        <taxon>Bacillati</taxon>
        <taxon>Bacillota</taxon>
        <taxon>Tissierellia</taxon>
        <taxon>Tissierellales</taxon>
        <taxon>Peptoniphilaceae</taxon>
        <taxon>Anaerococcus</taxon>
    </lineage>
</organism>
<dbReference type="PANTHER" id="PTHR30514">
    <property type="entry name" value="GLUCOKINASE"/>
    <property type="match status" value="1"/>
</dbReference>
<dbReference type="STRING" id="33036.HMPREF3200_00837"/>
<reference evidence="7" key="1">
    <citation type="submission" date="2016-01" db="EMBL/GenBank/DDBJ databases">
        <authorList>
            <person name="Mitreva M."/>
            <person name="Pepin K.H."/>
            <person name="Mihindukulasuriya K.A."/>
            <person name="Fulton R."/>
            <person name="Fronick C."/>
            <person name="O'Laughlin M."/>
            <person name="Miner T."/>
            <person name="Herter B."/>
            <person name="Rosa B.A."/>
            <person name="Cordes M."/>
            <person name="Tomlinson C."/>
            <person name="Wollam A."/>
            <person name="Palsikar V.B."/>
            <person name="Mardis E.R."/>
            <person name="Wilson R.K."/>
        </authorList>
    </citation>
    <scope>NUCLEOTIDE SEQUENCE [LARGE SCALE GENOMIC DNA]</scope>
    <source>
        <strain evidence="7">MJR8151</strain>
    </source>
</reference>
<feature type="domain" description="HTH rpiR-type" evidence="4">
    <location>
        <begin position="1"/>
        <end position="77"/>
    </location>
</feature>
<dbReference type="GO" id="GO:0003677">
    <property type="term" value="F:DNA binding"/>
    <property type="evidence" value="ECO:0007669"/>
    <property type="project" value="UniProtKB-KW"/>
</dbReference>
<evidence type="ECO:0000313" key="7">
    <source>
        <dbReference type="Proteomes" id="UP000070383"/>
    </source>
</evidence>
<dbReference type="GO" id="GO:0097367">
    <property type="term" value="F:carbohydrate derivative binding"/>
    <property type="evidence" value="ECO:0007669"/>
    <property type="project" value="InterPro"/>
</dbReference>
<dbReference type="PATRIC" id="fig|33036.3.peg.830"/>